<dbReference type="HAMAP" id="MF_01006">
    <property type="entry name" value="Undec_diphosphatase"/>
    <property type="match status" value="1"/>
</dbReference>
<keyword evidence="8 17" id="KW-0133">Cell shape</keyword>
<proteinExistence type="inferred from homology"/>
<dbReference type="GO" id="GO:0071555">
    <property type="term" value="P:cell wall organization"/>
    <property type="evidence" value="ECO:0007669"/>
    <property type="project" value="UniProtKB-KW"/>
</dbReference>
<dbReference type="Pfam" id="PF02673">
    <property type="entry name" value="BacA"/>
    <property type="match status" value="1"/>
</dbReference>
<feature type="transmembrane region" description="Helical" evidence="17">
    <location>
        <begin position="115"/>
        <end position="132"/>
    </location>
</feature>
<dbReference type="NCBIfam" id="TIGR00753">
    <property type="entry name" value="undec_PP_bacA"/>
    <property type="match status" value="1"/>
</dbReference>
<feature type="transmembrane region" description="Helical" evidence="17">
    <location>
        <begin position="85"/>
        <end position="103"/>
    </location>
</feature>
<dbReference type="EC" id="3.6.1.27" evidence="3 17"/>
<keyword evidence="13 17" id="KW-0961">Cell wall biogenesis/degradation</keyword>
<dbReference type="NCBIfam" id="NF001390">
    <property type="entry name" value="PRK00281.1-4"/>
    <property type="match status" value="1"/>
</dbReference>
<feature type="transmembrane region" description="Helical" evidence="17">
    <location>
        <begin position="47"/>
        <end position="64"/>
    </location>
</feature>
<dbReference type="GO" id="GO:0005886">
    <property type="term" value="C:plasma membrane"/>
    <property type="evidence" value="ECO:0007669"/>
    <property type="project" value="UniProtKB-SubCell"/>
</dbReference>
<keyword evidence="9 17" id="KW-0573">Peptidoglycan synthesis</keyword>
<comment type="catalytic activity">
    <reaction evidence="16 17">
        <text>di-trans,octa-cis-undecaprenyl diphosphate + H2O = di-trans,octa-cis-undecaprenyl phosphate + phosphate + H(+)</text>
        <dbReference type="Rhea" id="RHEA:28094"/>
        <dbReference type="ChEBI" id="CHEBI:15377"/>
        <dbReference type="ChEBI" id="CHEBI:15378"/>
        <dbReference type="ChEBI" id="CHEBI:43474"/>
        <dbReference type="ChEBI" id="CHEBI:58405"/>
        <dbReference type="ChEBI" id="CHEBI:60392"/>
        <dbReference type="EC" id="3.6.1.27"/>
    </reaction>
</comment>
<evidence type="ECO:0000256" key="4">
    <source>
        <dbReference type="ARBA" id="ARBA00021581"/>
    </source>
</evidence>
<organism evidence="18 20">
    <name type="scientific">Brochothrix thermosphacta</name>
    <name type="common">Microbacterium thermosphactum</name>
    <dbReference type="NCBI Taxonomy" id="2756"/>
    <lineage>
        <taxon>Bacteria</taxon>
        <taxon>Bacillati</taxon>
        <taxon>Bacillota</taxon>
        <taxon>Bacilli</taxon>
        <taxon>Bacillales</taxon>
        <taxon>Listeriaceae</taxon>
        <taxon>Brochothrix</taxon>
    </lineage>
</organism>
<keyword evidence="7 17" id="KW-0378">Hydrolase</keyword>
<evidence type="ECO:0000256" key="13">
    <source>
        <dbReference type="ARBA" id="ARBA00023316"/>
    </source>
</evidence>
<comment type="miscellaneous">
    <text evidence="17">Bacitracin is thought to be involved in the inhibition of peptidoglycan synthesis by sequestering undecaprenyl diphosphate, thereby reducing the pool of lipid carrier available.</text>
</comment>
<dbReference type="PANTHER" id="PTHR30622:SF3">
    <property type="entry name" value="UNDECAPRENYL-DIPHOSPHATASE"/>
    <property type="match status" value="1"/>
</dbReference>
<dbReference type="NCBIfam" id="NF001389">
    <property type="entry name" value="PRK00281.1-2"/>
    <property type="match status" value="1"/>
</dbReference>
<dbReference type="RefSeq" id="WP_029092608.1">
    <property type="nucleotide sequence ID" value="NZ_CBCPHX010000001.1"/>
</dbReference>
<keyword evidence="20" id="KW-1185">Reference proteome</keyword>
<dbReference type="GeneID" id="66536448"/>
<feature type="transmembrane region" description="Helical" evidence="17">
    <location>
        <begin position="153"/>
        <end position="169"/>
    </location>
</feature>
<sequence length="272" mass="30139">MSLWIVAIVLGIVEGLTEFLPVSSTGHMILAAELMGVQNTWKQINTFEVVIQLGSIMAVVVVFWRRLWAVVGVKTGEYKGRKNQLNLIHVIVGCIPAIIAGLIFDDMIDKHLFSYQTVIIALIAGGILMLIAEKVAHKNRNLSETLDQLSYKQALYIGFFQVLALWPGFSRSGSTMSGGLIVGVGRKTAAEFSFIIAVPMMIGATGLKVYKALDTMTMSDVPIFIVGSIVAFVVAMLAIVFFLKLIERVTLRGFAYYRFIIAFIFILYMIFR</sequence>
<dbReference type="InterPro" id="IPR003824">
    <property type="entry name" value="UppP"/>
</dbReference>
<protein>
    <recommendedName>
        <fullName evidence="4 17">Undecaprenyl-diphosphatase</fullName>
        <ecNumber evidence="3 17">3.6.1.27</ecNumber>
    </recommendedName>
    <alternativeName>
        <fullName evidence="15 17">Bacitracin resistance protein</fullName>
    </alternativeName>
    <alternativeName>
        <fullName evidence="14 17">Undecaprenyl pyrophosphate phosphatase</fullName>
    </alternativeName>
</protein>
<name>A0A1D2KS29_BROTH</name>
<evidence type="ECO:0000256" key="5">
    <source>
        <dbReference type="ARBA" id="ARBA00022475"/>
    </source>
</evidence>
<evidence type="ECO:0000313" key="18">
    <source>
        <dbReference type="EMBL" id="ATF26783.1"/>
    </source>
</evidence>
<evidence type="ECO:0000313" key="19">
    <source>
        <dbReference type="EMBL" id="SPP28486.1"/>
    </source>
</evidence>
<feature type="transmembrane region" description="Helical" evidence="17">
    <location>
        <begin position="255"/>
        <end position="271"/>
    </location>
</feature>
<evidence type="ECO:0000256" key="15">
    <source>
        <dbReference type="ARBA" id="ARBA00032932"/>
    </source>
</evidence>
<evidence type="ECO:0000256" key="16">
    <source>
        <dbReference type="ARBA" id="ARBA00047594"/>
    </source>
</evidence>
<dbReference type="STRING" id="2756.BFR44_05330"/>
<evidence type="ECO:0000256" key="1">
    <source>
        <dbReference type="ARBA" id="ARBA00004651"/>
    </source>
</evidence>
<evidence type="ECO:0000256" key="14">
    <source>
        <dbReference type="ARBA" id="ARBA00032707"/>
    </source>
</evidence>
<reference evidence="19" key="2">
    <citation type="submission" date="2018-04" db="EMBL/GenBank/DDBJ databases">
        <authorList>
            <person name="Go L.Y."/>
            <person name="Mitchell J.A."/>
        </authorList>
    </citation>
    <scope>NUCLEOTIDE SEQUENCE</scope>
    <source>
        <strain evidence="19">BSAS1 3</strain>
    </source>
</reference>
<keyword evidence="6 17" id="KW-0812">Transmembrane</keyword>
<dbReference type="GO" id="GO:0046677">
    <property type="term" value="P:response to antibiotic"/>
    <property type="evidence" value="ECO:0007669"/>
    <property type="project" value="UniProtKB-UniRule"/>
</dbReference>
<evidence type="ECO:0000256" key="2">
    <source>
        <dbReference type="ARBA" id="ARBA00010621"/>
    </source>
</evidence>
<dbReference type="Proteomes" id="UP000270190">
    <property type="component" value="Unassembled WGS sequence"/>
</dbReference>
<dbReference type="GO" id="GO:0050380">
    <property type="term" value="F:undecaprenyl-diphosphatase activity"/>
    <property type="evidence" value="ECO:0007669"/>
    <property type="project" value="UniProtKB-UniRule"/>
</dbReference>
<dbReference type="Proteomes" id="UP000243591">
    <property type="component" value="Chromosome"/>
</dbReference>
<comment type="similarity">
    <text evidence="2 17">Belongs to the UppP family.</text>
</comment>
<evidence type="ECO:0000256" key="6">
    <source>
        <dbReference type="ARBA" id="ARBA00022692"/>
    </source>
</evidence>
<dbReference type="AlphaFoldDB" id="A0A1D2KS29"/>
<dbReference type="KEGG" id="bths:CNY62_10715"/>
<evidence type="ECO:0000256" key="17">
    <source>
        <dbReference type="HAMAP-Rule" id="MF_01006"/>
    </source>
</evidence>
<comment type="function">
    <text evidence="17">Catalyzes the dephosphorylation of undecaprenyl diphosphate (UPP). Confers resistance to bacitracin.</text>
</comment>
<comment type="subcellular location">
    <subcellularLocation>
        <location evidence="1 17">Cell membrane</location>
        <topology evidence="1 17">Multi-pass membrane protein</topology>
    </subcellularLocation>
</comment>
<reference evidence="18 20" key="1">
    <citation type="submission" date="2017-09" db="EMBL/GenBank/DDBJ databases">
        <title>Complete Genome Sequences of Two Strains of the Meat Spoilage Bacterium Brochothrix thermosphacta Isolated from Ground Chicken.</title>
        <authorList>
            <person name="Paoli G.C."/>
            <person name="Wijey C."/>
            <person name="Chen C.-Y."/>
            <person name="Nguyen L."/>
            <person name="Yan X."/>
            <person name="Irwin P.L."/>
        </authorList>
    </citation>
    <scope>NUCLEOTIDE SEQUENCE [LARGE SCALE GENOMIC DNA]</scope>
    <source>
        <strain evidence="18 20">BI</strain>
    </source>
</reference>
<evidence type="ECO:0000256" key="10">
    <source>
        <dbReference type="ARBA" id="ARBA00022989"/>
    </source>
</evidence>
<keyword evidence="10 17" id="KW-1133">Transmembrane helix</keyword>
<accession>A0A1D2KS29</accession>
<evidence type="ECO:0000313" key="21">
    <source>
        <dbReference type="Proteomes" id="UP000270190"/>
    </source>
</evidence>
<gene>
    <name evidence="19" type="primary">bacA</name>
    <name evidence="17" type="synonym">uppP</name>
    <name evidence="19" type="ORF">BTBSAS_210016</name>
    <name evidence="18" type="ORF">CNY62_10715</name>
</gene>
<evidence type="ECO:0000256" key="9">
    <source>
        <dbReference type="ARBA" id="ARBA00022984"/>
    </source>
</evidence>
<evidence type="ECO:0000313" key="20">
    <source>
        <dbReference type="Proteomes" id="UP000243591"/>
    </source>
</evidence>
<evidence type="ECO:0000256" key="7">
    <source>
        <dbReference type="ARBA" id="ARBA00022801"/>
    </source>
</evidence>
<reference evidence="21" key="3">
    <citation type="submission" date="2018-04" db="EMBL/GenBank/DDBJ databases">
        <authorList>
            <person name="Illikoud N."/>
        </authorList>
    </citation>
    <scope>NUCLEOTIDE SEQUENCE [LARGE SCALE GENOMIC DNA]</scope>
</reference>
<feature type="transmembrane region" description="Helical" evidence="17">
    <location>
        <begin position="222"/>
        <end position="243"/>
    </location>
</feature>
<keyword evidence="5 17" id="KW-1003">Cell membrane</keyword>
<dbReference type="GO" id="GO:0009252">
    <property type="term" value="P:peptidoglycan biosynthetic process"/>
    <property type="evidence" value="ECO:0007669"/>
    <property type="project" value="UniProtKB-KW"/>
</dbReference>
<dbReference type="EMBL" id="CP023483">
    <property type="protein sequence ID" value="ATF26783.1"/>
    <property type="molecule type" value="Genomic_DNA"/>
</dbReference>
<evidence type="ECO:0000256" key="11">
    <source>
        <dbReference type="ARBA" id="ARBA00023136"/>
    </source>
</evidence>
<keyword evidence="11 17" id="KW-0472">Membrane</keyword>
<evidence type="ECO:0000256" key="3">
    <source>
        <dbReference type="ARBA" id="ARBA00012374"/>
    </source>
</evidence>
<evidence type="ECO:0000256" key="12">
    <source>
        <dbReference type="ARBA" id="ARBA00023251"/>
    </source>
</evidence>
<dbReference type="OrthoDB" id="9808289at2"/>
<dbReference type="EMBL" id="OUNC01000014">
    <property type="protein sequence ID" value="SPP28486.1"/>
    <property type="molecule type" value="Genomic_DNA"/>
</dbReference>
<evidence type="ECO:0000256" key="8">
    <source>
        <dbReference type="ARBA" id="ARBA00022960"/>
    </source>
</evidence>
<dbReference type="GO" id="GO:0008360">
    <property type="term" value="P:regulation of cell shape"/>
    <property type="evidence" value="ECO:0007669"/>
    <property type="project" value="UniProtKB-KW"/>
</dbReference>
<dbReference type="PANTHER" id="PTHR30622">
    <property type="entry name" value="UNDECAPRENYL-DIPHOSPHATASE"/>
    <property type="match status" value="1"/>
</dbReference>
<feature type="transmembrane region" description="Helical" evidence="17">
    <location>
        <begin position="189"/>
        <end position="210"/>
    </location>
</feature>
<keyword evidence="12 17" id="KW-0046">Antibiotic resistance</keyword>